<protein>
    <submittedName>
        <fullName evidence="2">Uncharacterized protein</fullName>
    </submittedName>
</protein>
<keyword evidence="3" id="KW-1185">Reference proteome</keyword>
<feature type="compositionally biased region" description="Polar residues" evidence="1">
    <location>
        <begin position="61"/>
        <end position="75"/>
    </location>
</feature>
<proteinExistence type="predicted"/>
<evidence type="ECO:0000313" key="2">
    <source>
        <dbReference type="EMBL" id="GAT42619.1"/>
    </source>
</evidence>
<feature type="compositionally biased region" description="Basic and acidic residues" evidence="1">
    <location>
        <begin position="246"/>
        <end position="255"/>
    </location>
</feature>
<organism evidence="2 3">
    <name type="scientific">Mycena chlorophos</name>
    <name type="common">Agaric fungus</name>
    <name type="synonym">Agaricus chlorophos</name>
    <dbReference type="NCBI Taxonomy" id="658473"/>
    <lineage>
        <taxon>Eukaryota</taxon>
        <taxon>Fungi</taxon>
        <taxon>Dikarya</taxon>
        <taxon>Basidiomycota</taxon>
        <taxon>Agaricomycotina</taxon>
        <taxon>Agaricomycetes</taxon>
        <taxon>Agaricomycetidae</taxon>
        <taxon>Agaricales</taxon>
        <taxon>Marasmiineae</taxon>
        <taxon>Mycenaceae</taxon>
        <taxon>Mycena</taxon>
    </lineage>
</organism>
<reference evidence="2" key="1">
    <citation type="submission" date="2014-09" db="EMBL/GenBank/DDBJ databases">
        <title>Genome sequence of the luminous mushroom Mycena chlorophos for searching fungal bioluminescence genes.</title>
        <authorList>
            <person name="Tanaka Y."/>
            <person name="Kasuga D."/>
            <person name="Oba Y."/>
            <person name="Hase S."/>
            <person name="Sato K."/>
            <person name="Oba Y."/>
            <person name="Sakakibara Y."/>
        </authorList>
    </citation>
    <scope>NUCLEOTIDE SEQUENCE</scope>
</reference>
<dbReference type="Proteomes" id="UP000815677">
    <property type="component" value="Unassembled WGS sequence"/>
</dbReference>
<name>A0ABQ0KUN0_MYCCL</name>
<feature type="compositionally biased region" description="Polar residues" evidence="1">
    <location>
        <begin position="154"/>
        <end position="166"/>
    </location>
</feature>
<dbReference type="EMBL" id="DF838133">
    <property type="protein sequence ID" value="GAT42619.1"/>
    <property type="molecule type" value="Genomic_DNA"/>
</dbReference>
<feature type="region of interest" description="Disordered" evidence="1">
    <location>
        <begin position="60"/>
        <end position="92"/>
    </location>
</feature>
<feature type="region of interest" description="Disordered" evidence="1">
    <location>
        <begin position="215"/>
        <end position="273"/>
    </location>
</feature>
<sequence>ALFEAARPDFARKGAAEVPSRARMHDGQTGATAAAVLEQCTEQKQLRTDCKTTCAWPVASASPSQTRTPGFTPSHSPAEHARSTSHASPPAHRPHVHYLRVRCRHGGCPTSRGVANQYLVGRRPSRPPSAGRDVYHPSPRSLPSLAVSPYDADTSVTSETDATSPVSALPGGRIESDVDNDGLTLRSTGIRKTKLRLGSRTGSRMRLRRWRTTAECDHNRGDNQTRPAHRASVHLGSTAMDDDAESERRTDEKHASVSHSHALRTAGLGGGGGRAAAAHCGCRRCSRGRSEQAGWDAAESRETTVR</sequence>
<accession>A0ABQ0KUN0</accession>
<gene>
    <name evidence="2" type="ORF">MCHLO_00329</name>
</gene>
<feature type="compositionally biased region" description="Basic and acidic residues" evidence="1">
    <location>
        <begin position="1"/>
        <end position="15"/>
    </location>
</feature>
<feature type="region of interest" description="Disordered" evidence="1">
    <location>
        <begin position="1"/>
        <end position="30"/>
    </location>
</feature>
<feature type="non-terminal residue" evidence="2">
    <location>
        <position position="1"/>
    </location>
</feature>
<evidence type="ECO:0000313" key="3">
    <source>
        <dbReference type="Proteomes" id="UP000815677"/>
    </source>
</evidence>
<feature type="region of interest" description="Disordered" evidence="1">
    <location>
        <begin position="112"/>
        <end position="175"/>
    </location>
</feature>
<evidence type="ECO:0000256" key="1">
    <source>
        <dbReference type="SAM" id="MobiDB-lite"/>
    </source>
</evidence>